<dbReference type="RefSeq" id="WP_348757489.1">
    <property type="nucleotide sequence ID" value="NZ_OZ026884.1"/>
</dbReference>
<feature type="transmembrane region" description="Helical" evidence="1">
    <location>
        <begin position="64"/>
        <end position="82"/>
    </location>
</feature>
<dbReference type="Proteomes" id="UP001497493">
    <property type="component" value="Chromosome"/>
</dbReference>
<proteinExistence type="predicted"/>
<dbReference type="EMBL" id="OZ026884">
    <property type="protein sequence ID" value="CAL1240948.1"/>
    <property type="molecule type" value="Genomic_DNA"/>
</dbReference>
<evidence type="ECO:0008006" key="4">
    <source>
        <dbReference type="Google" id="ProtNLM"/>
    </source>
</evidence>
<reference evidence="2 3" key="1">
    <citation type="submission" date="2024-04" db="EMBL/GenBank/DDBJ databases">
        <authorList>
            <person name="Cremers G."/>
        </authorList>
    </citation>
    <scope>NUCLEOTIDE SEQUENCE [LARGE SCALE GENOMIC DNA]</scope>
    <source>
        <strain evidence="2">MeCH1-AG</strain>
    </source>
</reference>
<organism evidence="2 3">
    <name type="scientific">Candidatus Methylocalor cossyra</name>
    <dbReference type="NCBI Taxonomy" id="3108543"/>
    <lineage>
        <taxon>Bacteria</taxon>
        <taxon>Pseudomonadati</taxon>
        <taxon>Pseudomonadota</taxon>
        <taxon>Gammaproteobacteria</taxon>
        <taxon>Methylococcales</taxon>
        <taxon>Methylococcaceae</taxon>
        <taxon>Candidatus Methylocalor</taxon>
    </lineage>
</organism>
<evidence type="ECO:0000256" key="1">
    <source>
        <dbReference type="SAM" id="Phobius"/>
    </source>
</evidence>
<keyword evidence="3" id="KW-1185">Reference proteome</keyword>
<keyword evidence="1" id="KW-1133">Transmembrane helix</keyword>
<evidence type="ECO:0000313" key="2">
    <source>
        <dbReference type="EMBL" id="CAL1240948.1"/>
    </source>
</evidence>
<keyword evidence="1" id="KW-0812">Transmembrane</keyword>
<evidence type="ECO:0000313" key="3">
    <source>
        <dbReference type="Proteomes" id="UP001497493"/>
    </source>
</evidence>
<name>A0ABM9NJX3_9GAMM</name>
<keyword evidence="1" id="KW-0472">Membrane</keyword>
<gene>
    <name evidence="2" type="ORF">MECH1_V1_2172</name>
</gene>
<protein>
    <recommendedName>
        <fullName evidence="4">Cytochrome c domain-containing protein</fullName>
    </recommendedName>
</protein>
<accession>A0ABM9NJX3</accession>
<sequence>METTGVELAVLSGMLFKLAGSLDFCAAHHRLPGKRRVVGGTVWSKVRLPSAFRPQPSRDRRSRIGLTGMFALGLLLLLAYSHSAEAIPSFSRQTGFACAMCHTQAFGPNLTPLGRAFKREGYTRGNGGDGPLTKGIPPLSGMLMGSFTHTQRGQAPQPTTGPSAPTFNSNDNFALDQASLFYGGRLYGPAGAFAQFTYDGVANTVHVDNIDLRVAHKAELWGHPLDYGVTLNNNPTVQDLWNTTPAWSFPFASSPLAPTPSAGQLIANLGQQVGGGSLYAMVDDHLYLEAGAYGDFSVDAQKGMGVWAPDNPSLTGGAPYWRLVLQHEWEDQYAALGTYGLRAQIYPDRLHRAFGTDSTTDLGVDLTYQYLGNMRHIFELRGAYARESRTLAASRAVGAATRGEVMLDTLNLNASYTFAQTYTGSFGFFHTTGNRDPVLYAGFAGLRPDSQYFISEFAYVPFGKTASFGLPWLNLRFAVQYVAYTHFNGARRHAEDNNTLFVSGWLAF</sequence>